<proteinExistence type="predicted"/>
<accession>A0A6B0UED8</accession>
<reference evidence="1" key="1">
    <citation type="submission" date="2019-12" db="EMBL/GenBank/DDBJ databases">
        <title>An insight into the sialome of adult female Ixodes ricinus ticks feeding for 6 days.</title>
        <authorList>
            <person name="Perner J."/>
            <person name="Ribeiro J.M.C."/>
        </authorList>
    </citation>
    <scope>NUCLEOTIDE SEQUENCE</scope>
    <source>
        <strain evidence="1">Semi-engorged</strain>
        <tissue evidence="1">Salivary glands</tissue>
    </source>
</reference>
<evidence type="ECO:0000313" key="1">
    <source>
        <dbReference type="EMBL" id="MXU89461.1"/>
    </source>
</evidence>
<name>A0A6B0UED8_IXORI</name>
<dbReference type="AlphaFoldDB" id="A0A6B0UED8"/>
<dbReference type="EMBL" id="GIFC01007378">
    <property type="protein sequence ID" value="MXU89461.1"/>
    <property type="molecule type" value="Transcribed_RNA"/>
</dbReference>
<organism evidence="1">
    <name type="scientific">Ixodes ricinus</name>
    <name type="common">Common tick</name>
    <name type="synonym">Acarus ricinus</name>
    <dbReference type="NCBI Taxonomy" id="34613"/>
    <lineage>
        <taxon>Eukaryota</taxon>
        <taxon>Metazoa</taxon>
        <taxon>Ecdysozoa</taxon>
        <taxon>Arthropoda</taxon>
        <taxon>Chelicerata</taxon>
        <taxon>Arachnida</taxon>
        <taxon>Acari</taxon>
        <taxon>Parasitiformes</taxon>
        <taxon>Ixodida</taxon>
        <taxon>Ixodoidea</taxon>
        <taxon>Ixodidae</taxon>
        <taxon>Ixodinae</taxon>
        <taxon>Ixodes</taxon>
    </lineage>
</organism>
<sequence>MNTLRKLTYVGAALLQLVQSYFLTDSKFSTNQSTVSSMALVMGVNLKSGRYLRNLALLAVFLNWPSALEVSKMTSPLKLKASVMRAAASLMLISSASSTERMIGSTSS</sequence>
<protein>
    <submittedName>
        <fullName evidence="1">Putative secreted protein</fullName>
    </submittedName>
</protein>